<keyword evidence="3" id="KW-1185">Reference proteome</keyword>
<sequence>MANSSTGQHIRLVAPAIVLGWLLSAAPVAASVDAAIGKTYPIAERDFLEVIQAKLTAKQESGELARWQQAMTTQALDTLKHPTPIPGISRATQTETRYYDPSVTATHDSHDADGKLIVKAGTRANPLDYLGFSKVLLFIDARDPQQTAYADQYYRDSRKPVKVVLVGGSWLELMRQWQRPVFYDQSGSLTSRLAITRVPALVYQESPEARELRIDSIALPEDGKGASR</sequence>
<evidence type="ECO:0000313" key="3">
    <source>
        <dbReference type="Proteomes" id="UP001223336"/>
    </source>
</evidence>
<protein>
    <submittedName>
        <fullName evidence="2">Type-F conjugative transfer system protein TraW</fullName>
    </submittedName>
</protein>
<evidence type="ECO:0000313" key="1">
    <source>
        <dbReference type="EMBL" id="MDQ5767934.1"/>
    </source>
</evidence>
<dbReference type="AlphaFoldDB" id="A0AA51MLI0"/>
<dbReference type="Proteomes" id="UP001229862">
    <property type="component" value="Chromosome"/>
</dbReference>
<organism evidence="2">
    <name type="scientific">Thiothrix subterranea</name>
    <dbReference type="NCBI Taxonomy" id="2735563"/>
    <lineage>
        <taxon>Bacteria</taxon>
        <taxon>Pseudomonadati</taxon>
        <taxon>Pseudomonadota</taxon>
        <taxon>Gammaproteobacteria</taxon>
        <taxon>Thiotrichales</taxon>
        <taxon>Thiotrichaceae</taxon>
        <taxon>Thiothrix</taxon>
    </lineage>
</organism>
<proteinExistence type="predicted"/>
<gene>
    <name evidence="2" type="primary">traW</name>
    <name evidence="1" type="ORF">RCC75_05310</name>
    <name evidence="2" type="ORF">RCG00_20270</name>
</gene>
<dbReference type="RefSeq" id="WP_308134052.1">
    <property type="nucleotide sequence ID" value="NZ_CP133217.1"/>
</dbReference>
<reference evidence="2 3" key="1">
    <citation type="submission" date="2023-08" db="EMBL/GenBank/DDBJ databases">
        <title>New molecular markers tilS and rpoB for phylogenetic and monitoring studies of the genus Thiothrix biodiversity.</title>
        <authorList>
            <person name="Ravin N.V."/>
            <person name="Smolyakov D."/>
            <person name="Markov N.D."/>
            <person name="Beletsky A.V."/>
            <person name="Mardanov A.V."/>
            <person name="Rudenko T.S."/>
            <person name="Grabovich M.Y."/>
        </authorList>
    </citation>
    <scope>NUCLEOTIDE SEQUENCE</scope>
    <source>
        <strain evidence="2">DNT52</strain>
        <strain evidence="1 3">H33</strain>
    </source>
</reference>
<dbReference type="EMBL" id="JAVFKN010000004">
    <property type="protein sequence ID" value="MDQ5767934.1"/>
    <property type="molecule type" value="Genomic_DNA"/>
</dbReference>
<dbReference type="NCBIfam" id="TIGR02743">
    <property type="entry name" value="TraW"/>
    <property type="match status" value="1"/>
</dbReference>
<evidence type="ECO:0000313" key="2">
    <source>
        <dbReference type="EMBL" id="WML86607.1"/>
    </source>
</evidence>
<accession>A0AA51MLI0</accession>
<name>A0AA51MLI0_9GAMM</name>
<dbReference type="EMBL" id="CP133217">
    <property type="protein sequence ID" value="WML86607.1"/>
    <property type="molecule type" value="Genomic_DNA"/>
</dbReference>
<dbReference type="InterPro" id="IPR014114">
    <property type="entry name" value="TraW"/>
</dbReference>
<dbReference type="Proteomes" id="UP001223336">
    <property type="component" value="Unassembled WGS sequence"/>
</dbReference>